<organism evidence="1 2">
    <name type="scientific">Caerostris darwini</name>
    <dbReference type="NCBI Taxonomy" id="1538125"/>
    <lineage>
        <taxon>Eukaryota</taxon>
        <taxon>Metazoa</taxon>
        <taxon>Ecdysozoa</taxon>
        <taxon>Arthropoda</taxon>
        <taxon>Chelicerata</taxon>
        <taxon>Arachnida</taxon>
        <taxon>Araneae</taxon>
        <taxon>Araneomorphae</taxon>
        <taxon>Entelegynae</taxon>
        <taxon>Araneoidea</taxon>
        <taxon>Araneidae</taxon>
        <taxon>Caerostris</taxon>
    </lineage>
</organism>
<evidence type="ECO:0000313" key="2">
    <source>
        <dbReference type="Proteomes" id="UP001054837"/>
    </source>
</evidence>
<comment type="caution">
    <text evidence="1">The sequence shown here is derived from an EMBL/GenBank/DDBJ whole genome shotgun (WGS) entry which is preliminary data.</text>
</comment>
<dbReference type="AlphaFoldDB" id="A0AAV4UHC1"/>
<keyword evidence="2" id="KW-1185">Reference proteome</keyword>
<dbReference type="EMBL" id="BPLQ01011256">
    <property type="protein sequence ID" value="GIY57019.1"/>
    <property type="molecule type" value="Genomic_DNA"/>
</dbReference>
<proteinExistence type="predicted"/>
<evidence type="ECO:0000313" key="1">
    <source>
        <dbReference type="EMBL" id="GIY57019.1"/>
    </source>
</evidence>
<name>A0AAV4UHC1_9ARAC</name>
<dbReference type="Proteomes" id="UP001054837">
    <property type="component" value="Unassembled WGS sequence"/>
</dbReference>
<reference evidence="1 2" key="1">
    <citation type="submission" date="2021-06" db="EMBL/GenBank/DDBJ databases">
        <title>Caerostris darwini draft genome.</title>
        <authorList>
            <person name="Kono N."/>
            <person name="Arakawa K."/>
        </authorList>
    </citation>
    <scope>NUCLEOTIDE SEQUENCE [LARGE SCALE GENOMIC DNA]</scope>
</reference>
<accession>A0AAV4UHC1</accession>
<gene>
    <name evidence="1" type="ORF">CDAR_301981</name>
</gene>
<protein>
    <submittedName>
        <fullName evidence="1">Uncharacterized protein</fullName>
    </submittedName>
</protein>
<sequence>MGIRGGDGPLAGLQGYSKKHYPNGHVTFLLSPTTFSFPHLQSFLFQIHFREEKEGVRGGGGPLAALQGTKR</sequence>